<dbReference type="EMBL" id="JAVIKH010000015">
    <property type="protein sequence ID" value="MDX8336904.1"/>
    <property type="molecule type" value="Genomic_DNA"/>
</dbReference>
<evidence type="ECO:0000313" key="1">
    <source>
        <dbReference type="EMBL" id="MDX8336904.1"/>
    </source>
</evidence>
<name>A0ABU4WCG3_9FUSO</name>
<evidence type="ECO:0000313" key="2">
    <source>
        <dbReference type="Proteomes" id="UP001279681"/>
    </source>
</evidence>
<sequence length="606" mass="71976">MKEYFYDGRFKIKKINYGKILKDFKIYKVNLDIVGLKKESSFKEYSLFLKKIRSLKGIKSFYINKDLYILGGQNLDIGSLDFLESFIIGEAYMIDEVEDLEKIEPLTLLNLLIRYLAYEDIMKMDKDIKYIDINSIYFFIKKLSKDKIYKFLRCSFQNSNNFEEYVLNLTQKTFTHESLFYDKFKLKRSMKIGYDTATRLLLPNEDGKYYEKNPFSKSIETNFLVQTPNDLTKLKSYYFTLLKDLLEEYLSKYIKVELLTLKNYEHFDNKSNKSYFQKNLKKISKNIDIYLIKDRFKDGEDMIAKDSGQEIIELVNNLTFGKYSLQNKGIGEITTVYNKQNWNIFLLNTTDTNKLLYDGYREIKKRCGLISNGFSLEQTDKNKKVAIKRVIEELFIKEQLQNLDISKLNSKYNIFEGVSCIHFKNEKIRKITVLKNGKIKIESCQIYENSSLKDEFNFLIEKFNIKIDYDKSKIKWLDIKFMKIGEKYIYILDTELRVYFDSNQFINFYKQSIESGMKGIAKGLDSFLGMTMAIRLNRKEQMYYSFYDTGIDGKETFSPNIKKLITDKKLNDKEYDIFCESLVFKYISNAQRLATYPFFFKLTSEV</sequence>
<dbReference type="RefSeq" id="WP_047394498.1">
    <property type="nucleotide sequence ID" value="NZ_JAVIKH010000015.1"/>
</dbReference>
<comment type="caution">
    <text evidence="1">The sequence shown here is derived from an EMBL/GenBank/DDBJ whole genome shotgun (WGS) entry which is preliminary data.</text>
</comment>
<reference evidence="2" key="1">
    <citation type="submission" date="2023-07" db="EMBL/GenBank/DDBJ databases">
        <authorList>
            <person name="Colorado M.A."/>
            <person name="Villamil L.M."/>
            <person name="Melo J.F."/>
            <person name="Rodriguez J.A."/>
            <person name="Ruiz R.Y."/>
        </authorList>
    </citation>
    <scope>NUCLEOTIDE SEQUENCE [LARGE SCALE GENOMIC DNA]</scope>
    <source>
        <strain evidence="2">C33</strain>
    </source>
</reference>
<dbReference type="Proteomes" id="UP001279681">
    <property type="component" value="Unassembled WGS sequence"/>
</dbReference>
<gene>
    <name evidence="1" type="ORF">RFV38_10415</name>
</gene>
<keyword evidence="2" id="KW-1185">Reference proteome</keyword>
<organism evidence="1 2">
    <name type="scientific">Candidatus Cetobacterium colombiensis</name>
    <dbReference type="NCBI Taxonomy" id="3073100"/>
    <lineage>
        <taxon>Bacteria</taxon>
        <taxon>Fusobacteriati</taxon>
        <taxon>Fusobacteriota</taxon>
        <taxon>Fusobacteriia</taxon>
        <taxon>Fusobacteriales</taxon>
        <taxon>Fusobacteriaceae</taxon>
        <taxon>Cetobacterium</taxon>
    </lineage>
</organism>
<protein>
    <submittedName>
        <fullName evidence="1">Uncharacterized protein</fullName>
    </submittedName>
</protein>
<proteinExistence type="predicted"/>
<accession>A0ABU4WCG3</accession>